<reference evidence="1 2" key="1">
    <citation type="journal article" date="2019" name="Nat. Plants">
        <title>Stout camphor tree genome fills gaps in understanding of flowering plant genome evolution.</title>
        <authorList>
            <person name="Chaw S.M."/>
            <person name="Liu Y.C."/>
            <person name="Wu Y.W."/>
            <person name="Wang H.Y."/>
            <person name="Lin C.I."/>
            <person name="Wu C.S."/>
            <person name="Ke H.M."/>
            <person name="Chang L.Y."/>
            <person name="Hsu C.Y."/>
            <person name="Yang H.T."/>
            <person name="Sudianto E."/>
            <person name="Hsu M.H."/>
            <person name="Wu K.P."/>
            <person name="Wang L.N."/>
            <person name="Leebens-Mack J.H."/>
            <person name="Tsai I.J."/>
        </authorList>
    </citation>
    <scope>NUCLEOTIDE SEQUENCE [LARGE SCALE GENOMIC DNA]</scope>
    <source>
        <strain evidence="2">cv. Chaw 1501</strain>
        <tissue evidence="1">Young leaves</tissue>
    </source>
</reference>
<dbReference type="AlphaFoldDB" id="A0A443N6F2"/>
<name>A0A443N6F2_9MAGN</name>
<proteinExistence type="predicted"/>
<gene>
    <name evidence="1" type="ORF">CKAN_00239000</name>
</gene>
<evidence type="ECO:0000313" key="2">
    <source>
        <dbReference type="Proteomes" id="UP000283530"/>
    </source>
</evidence>
<keyword evidence="2" id="KW-1185">Reference proteome</keyword>
<evidence type="ECO:0000313" key="1">
    <source>
        <dbReference type="EMBL" id="RWR74076.1"/>
    </source>
</evidence>
<protein>
    <submittedName>
        <fullName evidence="1">Pentatricopeptide repeat-containing protein, mitochondrial-like protein</fullName>
    </submittedName>
</protein>
<dbReference type="Proteomes" id="UP000283530">
    <property type="component" value="Unassembled WGS sequence"/>
</dbReference>
<sequence length="130" mass="14707">MASLPSVAVNSTIKLEHEVGKLSSNSFSNEKNLSISYQRRLPTAPAEKNPDSQSLDFQEALSILKEGTKIRDSRIRPSPARMHRQEINVRSSNASYPYTENRITSRSVSVHIPHQCLCKMWHHGICSQDF</sequence>
<comment type="caution">
    <text evidence="1">The sequence shown here is derived from an EMBL/GenBank/DDBJ whole genome shotgun (WGS) entry which is preliminary data.</text>
</comment>
<dbReference type="EMBL" id="QPKB01000001">
    <property type="protein sequence ID" value="RWR74076.1"/>
    <property type="molecule type" value="Genomic_DNA"/>
</dbReference>
<organism evidence="1 2">
    <name type="scientific">Cinnamomum micranthum f. kanehirae</name>
    <dbReference type="NCBI Taxonomy" id="337451"/>
    <lineage>
        <taxon>Eukaryota</taxon>
        <taxon>Viridiplantae</taxon>
        <taxon>Streptophyta</taxon>
        <taxon>Embryophyta</taxon>
        <taxon>Tracheophyta</taxon>
        <taxon>Spermatophyta</taxon>
        <taxon>Magnoliopsida</taxon>
        <taxon>Magnoliidae</taxon>
        <taxon>Laurales</taxon>
        <taxon>Lauraceae</taxon>
        <taxon>Cinnamomum</taxon>
    </lineage>
</organism>
<accession>A0A443N6F2</accession>